<reference evidence="1" key="1">
    <citation type="submission" date="2018-05" db="EMBL/GenBank/DDBJ databases">
        <authorList>
            <person name="Lanie J.A."/>
            <person name="Ng W.-L."/>
            <person name="Kazmierczak K.M."/>
            <person name="Andrzejewski T.M."/>
            <person name="Davidsen T.M."/>
            <person name="Wayne K.J."/>
            <person name="Tettelin H."/>
            <person name="Glass J.I."/>
            <person name="Rusch D."/>
            <person name="Podicherti R."/>
            <person name="Tsui H.-C.T."/>
            <person name="Winkler M.E."/>
        </authorList>
    </citation>
    <scope>NUCLEOTIDE SEQUENCE</scope>
</reference>
<organism evidence="1">
    <name type="scientific">marine metagenome</name>
    <dbReference type="NCBI Taxonomy" id="408172"/>
    <lineage>
        <taxon>unclassified sequences</taxon>
        <taxon>metagenomes</taxon>
        <taxon>ecological metagenomes</taxon>
    </lineage>
</organism>
<accession>A0A382H3I4</accession>
<sequence length="45" mass="5142">MVFLNKSGGKSDCLFKGFLIETLKEVTTTVAKNFWLKEGDTWDSR</sequence>
<dbReference type="AlphaFoldDB" id="A0A382H3I4"/>
<evidence type="ECO:0000313" key="1">
    <source>
        <dbReference type="EMBL" id="SVB81477.1"/>
    </source>
</evidence>
<gene>
    <name evidence="1" type="ORF">METZ01_LOCUS234331</name>
</gene>
<proteinExistence type="predicted"/>
<name>A0A382H3I4_9ZZZZ</name>
<dbReference type="EMBL" id="UINC01058802">
    <property type="protein sequence ID" value="SVB81477.1"/>
    <property type="molecule type" value="Genomic_DNA"/>
</dbReference>
<protein>
    <submittedName>
        <fullName evidence="1">Uncharacterized protein</fullName>
    </submittedName>
</protein>